<evidence type="ECO:0000256" key="3">
    <source>
        <dbReference type="SAM" id="SignalP"/>
    </source>
</evidence>
<gene>
    <name evidence="6" type="ORF">Cci01nite_05250</name>
</gene>
<name>A0A8J3K8W1_9ACTN</name>
<dbReference type="RefSeq" id="WP_120316256.1">
    <property type="nucleotide sequence ID" value="NZ_BONH01000001.1"/>
</dbReference>
<dbReference type="SUPFAM" id="SSF53474">
    <property type="entry name" value="alpha/beta-Hydrolases"/>
    <property type="match status" value="1"/>
</dbReference>
<sequence length="680" mass="70644">MSLSPQSVSAAATPPRSAIRVLAALLFAAAALTVPAAGAQAAPRPSVQVGSLTLPPCQTSTLAWCLKAQLPFDHADPAAGTHGVYFEWYPATGGSAAGTVLTVQGGPGYGSTDYRDDYLKMLGPLTQTRNVLIVDLRGTGKSDPVTCAPVQGWKIADGNQAYIDAVGACGAQLNTTRRRADGSYVRGAELYTTANAARDVALLLDRLGTGKVDLYGDSYGTYFGQVFTARYAAKLRSVTLDAAYPVLGADPFYPDVIATARTAFDKVCARAAACAAAAPGSSWARITSMVNAVRAAPFTGVVKDVSGKNVTVTIDVAAMVMLVQAAGWDNGVYRELDPAIRAYLDRGDRLPIQRLAARSLWYGDGGAVSEFSSGLYVANSCNDYPQAFSYSGTTAQRLAQYHAAVAALPSGMFAPFTVDEWVASPAEEFDACLKWPAPVVDDAPITTSPPLAPATLPVLVLSGELDSLTSPAEGQRVAQQLGSSARWIQVGNMYHVSAMLDFVGCAEGLVHTFIGNPAGLTAMNASCAANMPEVHTPGAFPMTLAQATPATAGTGNAAGADARRLAAVGASVVGDAIWNWWYVPLNKVSELRGGVVQFSGGPDVYTGNVNSVYWTTDVRVDGSLTWNRTTGHVTAALQVYGPGTLQATVNVSYDDYTPGGVATLTGSSGGANLVATVPVP</sequence>
<dbReference type="Pfam" id="PF08386">
    <property type="entry name" value="Abhydrolase_4"/>
    <property type="match status" value="1"/>
</dbReference>
<evidence type="ECO:0000313" key="7">
    <source>
        <dbReference type="Proteomes" id="UP000659904"/>
    </source>
</evidence>
<feature type="signal peptide" evidence="3">
    <location>
        <begin position="1"/>
        <end position="36"/>
    </location>
</feature>
<feature type="chain" id="PRO_5039050333" description="Alpha/beta hydrolase family protein" evidence="3">
    <location>
        <begin position="37"/>
        <end position="680"/>
    </location>
</feature>
<proteinExistence type="inferred from homology"/>
<dbReference type="InterPro" id="IPR051601">
    <property type="entry name" value="Serine_prot/Carboxylest_S33"/>
</dbReference>
<dbReference type="Gene3D" id="3.40.50.1820">
    <property type="entry name" value="alpha/beta hydrolase"/>
    <property type="match status" value="2"/>
</dbReference>
<evidence type="ECO:0000256" key="1">
    <source>
        <dbReference type="ARBA" id="ARBA00010088"/>
    </source>
</evidence>
<evidence type="ECO:0000259" key="4">
    <source>
        <dbReference type="Pfam" id="PF00561"/>
    </source>
</evidence>
<protein>
    <recommendedName>
        <fullName evidence="8">Alpha/beta hydrolase family protein</fullName>
    </recommendedName>
</protein>
<dbReference type="EMBL" id="BONH01000001">
    <property type="protein sequence ID" value="GIF95431.1"/>
    <property type="molecule type" value="Genomic_DNA"/>
</dbReference>
<reference evidence="6 7" key="1">
    <citation type="submission" date="2021-01" db="EMBL/GenBank/DDBJ databases">
        <title>Whole genome shotgun sequence of Catellatospora citrea NBRC 14495.</title>
        <authorList>
            <person name="Komaki H."/>
            <person name="Tamura T."/>
        </authorList>
    </citation>
    <scope>NUCLEOTIDE SEQUENCE [LARGE SCALE GENOMIC DNA]</scope>
    <source>
        <strain evidence="6 7">NBRC 14495</strain>
    </source>
</reference>
<evidence type="ECO:0000256" key="2">
    <source>
        <dbReference type="ARBA" id="ARBA00022801"/>
    </source>
</evidence>
<evidence type="ECO:0008006" key="8">
    <source>
        <dbReference type="Google" id="ProtNLM"/>
    </source>
</evidence>
<dbReference type="InterPro" id="IPR013595">
    <property type="entry name" value="Pept_S33_TAP-like_C"/>
</dbReference>
<dbReference type="GO" id="GO:0016787">
    <property type="term" value="F:hydrolase activity"/>
    <property type="evidence" value="ECO:0007669"/>
    <property type="project" value="UniProtKB-KW"/>
</dbReference>
<keyword evidence="7" id="KW-1185">Reference proteome</keyword>
<keyword evidence="3" id="KW-0732">Signal</keyword>
<organism evidence="6 7">
    <name type="scientific">Catellatospora citrea</name>
    <dbReference type="NCBI Taxonomy" id="53366"/>
    <lineage>
        <taxon>Bacteria</taxon>
        <taxon>Bacillati</taxon>
        <taxon>Actinomycetota</taxon>
        <taxon>Actinomycetes</taxon>
        <taxon>Micromonosporales</taxon>
        <taxon>Micromonosporaceae</taxon>
        <taxon>Catellatospora</taxon>
    </lineage>
</organism>
<evidence type="ECO:0000259" key="5">
    <source>
        <dbReference type="Pfam" id="PF08386"/>
    </source>
</evidence>
<dbReference type="Pfam" id="PF00561">
    <property type="entry name" value="Abhydrolase_1"/>
    <property type="match status" value="1"/>
</dbReference>
<dbReference type="PANTHER" id="PTHR43248">
    <property type="entry name" value="2-SUCCINYL-6-HYDROXY-2,4-CYCLOHEXADIENE-1-CARBOXYLATE SYNTHASE"/>
    <property type="match status" value="1"/>
</dbReference>
<dbReference type="InterPro" id="IPR029058">
    <property type="entry name" value="AB_hydrolase_fold"/>
</dbReference>
<dbReference type="Proteomes" id="UP000659904">
    <property type="component" value="Unassembled WGS sequence"/>
</dbReference>
<accession>A0A8J3K8W1</accession>
<comment type="similarity">
    <text evidence="1">Belongs to the peptidase S33 family.</text>
</comment>
<dbReference type="AlphaFoldDB" id="A0A8J3K8W1"/>
<feature type="domain" description="AB hydrolase-1" evidence="4">
    <location>
        <begin position="99"/>
        <end position="243"/>
    </location>
</feature>
<dbReference type="InterPro" id="IPR000073">
    <property type="entry name" value="AB_hydrolase_1"/>
</dbReference>
<evidence type="ECO:0000313" key="6">
    <source>
        <dbReference type="EMBL" id="GIF95431.1"/>
    </source>
</evidence>
<feature type="domain" description="Peptidase S33 tripeptidyl aminopeptidase-like C-terminal" evidence="5">
    <location>
        <begin position="426"/>
        <end position="517"/>
    </location>
</feature>
<comment type="caution">
    <text evidence="6">The sequence shown here is derived from an EMBL/GenBank/DDBJ whole genome shotgun (WGS) entry which is preliminary data.</text>
</comment>
<keyword evidence="2" id="KW-0378">Hydrolase</keyword>